<gene>
    <name evidence="2" type="ORF">KSP40_PGU000914</name>
</gene>
<dbReference type="EMBL" id="JBBWWR010000009">
    <property type="protein sequence ID" value="KAK8961299.1"/>
    <property type="molecule type" value="Genomic_DNA"/>
</dbReference>
<dbReference type="Proteomes" id="UP001412067">
    <property type="component" value="Unassembled WGS sequence"/>
</dbReference>
<evidence type="ECO:0000313" key="2">
    <source>
        <dbReference type="EMBL" id="KAK8961299.1"/>
    </source>
</evidence>
<keyword evidence="3" id="KW-1185">Reference proteome</keyword>
<evidence type="ECO:0000256" key="1">
    <source>
        <dbReference type="SAM" id="MobiDB-lite"/>
    </source>
</evidence>
<reference evidence="2 3" key="1">
    <citation type="journal article" date="2022" name="Nat. Plants">
        <title>Genomes of leafy and leafless Platanthera orchids illuminate the evolution of mycoheterotrophy.</title>
        <authorList>
            <person name="Li M.H."/>
            <person name="Liu K.W."/>
            <person name="Li Z."/>
            <person name="Lu H.C."/>
            <person name="Ye Q.L."/>
            <person name="Zhang D."/>
            <person name="Wang J.Y."/>
            <person name="Li Y.F."/>
            <person name="Zhong Z.M."/>
            <person name="Liu X."/>
            <person name="Yu X."/>
            <person name="Liu D.K."/>
            <person name="Tu X.D."/>
            <person name="Liu B."/>
            <person name="Hao Y."/>
            <person name="Liao X.Y."/>
            <person name="Jiang Y.T."/>
            <person name="Sun W.H."/>
            <person name="Chen J."/>
            <person name="Chen Y.Q."/>
            <person name="Ai Y."/>
            <person name="Zhai J.W."/>
            <person name="Wu S.S."/>
            <person name="Zhou Z."/>
            <person name="Hsiao Y.Y."/>
            <person name="Wu W.L."/>
            <person name="Chen Y.Y."/>
            <person name="Lin Y.F."/>
            <person name="Hsu J.L."/>
            <person name="Li C.Y."/>
            <person name="Wang Z.W."/>
            <person name="Zhao X."/>
            <person name="Zhong W.Y."/>
            <person name="Ma X.K."/>
            <person name="Ma L."/>
            <person name="Huang J."/>
            <person name="Chen G.Z."/>
            <person name="Huang M.Z."/>
            <person name="Huang L."/>
            <person name="Peng D.H."/>
            <person name="Luo Y.B."/>
            <person name="Zou S.Q."/>
            <person name="Chen S.P."/>
            <person name="Lan S."/>
            <person name="Tsai W.C."/>
            <person name="Van de Peer Y."/>
            <person name="Liu Z.J."/>
        </authorList>
    </citation>
    <scope>NUCLEOTIDE SEQUENCE [LARGE SCALE GENOMIC DNA]</scope>
    <source>
        <strain evidence="2">Lor288</strain>
    </source>
</reference>
<protein>
    <submittedName>
        <fullName evidence="2">Uncharacterized protein</fullName>
    </submittedName>
</protein>
<feature type="region of interest" description="Disordered" evidence="1">
    <location>
        <begin position="56"/>
        <end position="85"/>
    </location>
</feature>
<sequence length="207" mass="22222">MERRAVNCTIRHQSKVAPSRALLRSKHWLSPETLMAEIDAAIASIEYTHATNLLSSIPSSPSPSDTADTKNAMASSSGIGGSSHDARLEEEAYRKACAALISGQPDAAVRSIRVALASCQLYKISVVAKIQSLSSIASAQLQKQKKQNQQHPPHPCLIIATSCFYFLLFVHSYRSVGGFFPNASKSKEGRGGGGGYSPILLNIVLVR</sequence>
<proteinExistence type="predicted"/>
<comment type="caution">
    <text evidence="2">The sequence shown here is derived from an EMBL/GenBank/DDBJ whole genome shotgun (WGS) entry which is preliminary data.</text>
</comment>
<organism evidence="2 3">
    <name type="scientific">Platanthera guangdongensis</name>
    <dbReference type="NCBI Taxonomy" id="2320717"/>
    <lineage>
        <taxon>Eukaryota</taxon>
        <taxon>Viridiplantae</taxon>
        <taxon>Streptophyta</taxon>
        <taxon>Embryophyta</taxon>
        <taxon>Tracheophyta</taxon>
        <taxon>Spermatophyta</taxon>
        <taxon>Magnoliopsida</taxon>
        <taxon>Liliopsida</taxon>
        <taxon>Asparagales</taxon>
        <taxon>Orchidaceae</taxon>
        <taxon>Orchidoideae</taxon>
        <taxon>Orchideae</taxon>
        <taxon>Orchidinae</taxon>
        <taxon>Platanthera</taxon>
    </lineage>
</organism>
<evidence type="ECO:0000313" key="3">
    <source>
        <dbReference type="Proteomes" id="UP001412067"/>
    </source>
</evidence>
<accession>A0ABR2MC66</accession>
<name>A0ABR2MC66_9ASPA</name>